<dbReference type="InterPro" id="IPR003959">
    <property type="entry name" value="ATPase_AAA_core"/>
</dbReference>
<evidence type="ECO:0000313" key="2">
    <source>
        <dbReference type="EMBL" id="AUW94850.1"/>
    </source>
</evidence>
<dbReference type="InterPro" id="IPR003593">
    <property type="entry name" value="AAA+_ATPase"/>
</dbReference>
<name>A0ABM6RU54_9FIRM</name>
<reference evidence="2 3" key="1">
    <citation type="journal article" date="2019" name="Sci. Rep.">
        <title>Sulfobacillus thermotolerans: new insights into resistance and metabolic capacities of acidophilic chemolithotrophs.</title>
        <authorList>
            <person name="Panyushkina A.E."/>
            <person name="Babenko V.V."/>
            <person name="Nikitina A.S."/>
            <person name="Selezneva O.V."/>
            <person name="Tsaplina I.A."/>
            <person name="Letarova M.A."/>
            <person name="Kostryukova E.S."/>
            <person name="Letarov A.V."/>
        </authorList>
    </citation>
    <scope>NUCLEOTIDE SEQUENCE [LARGE SCALE GENOMIC DNA]</scope>
    <source>
        <strain evidence="2 3">Kr1</strain>
    </source>
</reference>
<keyword evidence="3" id="KW-1185">Reference proteome</keyword>
<dbReference type="Pfam" id="PF00004">
    <property type="entry name" value="AAA"/>
    <property type="match status" value="1"/>
</dbReference>
<evidence type="ECO:0000259" key="1">
    <source>
        <dbReference type="SMART" id="SM00382"/>
    </source>
</evidence>
<dbReference type="Proteomes" id="UP000325292">
    <property type="component" value="Chromosome"/>
</dbReference>
<gene>
    <name evidence="2" type="ORF">BXT84_13560</name>
</gene>
<dbReference type="PANTHER" id="PTHR42759">
    <property type="entry name" value="MOXR FAMILY PROTEIN"/>
    <property type="match status" value="1"/>
</dbReference>
<dbReference type="SUPFAM" id="SSF52540">
    <property type="entry name" value="P-loop containing nucleoside triphosphate hydrolases"/>
    <property type="match status" value="1"/>
</dbReference>
<organism evidence="2 3">
    <name type="scientific">Sulfobacillus thermotolerans</name>
    <dbReference type="NCBI Taxonomy" id="338644"/>
    <lineage>
        <taxon>Bacteria</taxon>
        <taxon>Bacillati</taxon>
        <taxon>Bacillota</taxon>
        <taxon>Clostridia</taxon>
        <taxon>Eubacteriales</taxon>
        <taxon>Clostridiales Family XVII. Incertae Sedis</taxon>
        <taxon>Sulfobacillus</taxon>
    </lineage>
</organism>
<dbReference type="CDD" id="cd00009">
    <property type="entry name" value="AAA"/>
    <property type="match status" value="1"/>
</dbReference>
<sequence length="297" mass="33807">MGRKPQSVDHVIAGLRAQHYLADSALATAVFLSIALERPLFVEGEPGVGKTALAQAVAQMLDVPLIRLQCYEGIDRESALYEWNYPRQLLHIRIRELDGDDRDTLEQSLYHEDFLLKRPLYAAIRPNGPAPVLLIDEIDRSDDEFEAFLLEVLSEFQISIPELGTIQAVERPIVILTSNRTRDVHDALKRRCLYQWLDYPTYEREMAILRERMPQLNPRLSEHIVRYVQCLRTKTLQKPPGLAETLDWASALEVLGVETLSAEAVERTLGCVLKYREDMGQADHQAVTTILQEIAHG</sequence>
<accession>A0ABM6RU54</accession>
<feature type="domain" description="AAA+ ATPase" evidence="1">
    <location>
        <begin position="36"/>
        <end position="201"/>
    </location>
</feature>
<proteinExistence type="predicted"/>
<dbReference type="Gene3D" id="3.40.50.300">
    <property type="entry name" value="P-loop containing nucleotide triphosphate hydrolases"/>
    <property type="match status" value="1"/>
</dbReference>
<protein>
    <submittedName>
        <fullName evidence="2">ATPase</fullName>
    </submittedName>
</protein>
<dbReference type="SMART" id="SM00382">
    <property type="entry name" value="AAA"/>
    <property type="match status" value="1"/>
</dbReference>
<dbReference type="InterPro" id="IPR050764">
    <property type="entry name" value="CbbQ/NirQ/NorQ/GpvN"/>
</dbReference>
<evidence type="ECO:0000313" key="3">
    <source>
        <dbReference type="Proteomes" id="UP000325292"/>
    </source>
</evidence>
<dbReference type="EMBL" id="CP019454">
    <property type="protein sequence ID" value="AUW94850.1"/>
    <property type="molecule type" value="Genomic_DNA"/>
</dbReference>
<dbReference type="InterPro" id="IPR027417">
    <property type="entry name" value="P-loop_NTPase"/>
</dbReference>
<dbReference type="PANTHER" id="PTHR42759:SF6">
    <property type="entry name" value="REGULATORY PROTEIN-RELATED"/>
    <property type="match status" value="1"/>
</dbReference>